<proteinExistence type="predicted"/>
<organism evidence="1 2">
    <name type="scientific">Bradyrhizobium guangdongense</name>
    <dbReference type="NCBI Taxonomy" id="1325090"/>
    <lineage>
        <taxon>Bacteria</taxon>
        <taxon>Pseudomonadati</taxon>
        <taxon>Pseudomonadota</taxon>
        <taxon>Alphaproteobacteria</taxon>
        <taxon>Hyphomicrobiales</taxon>
        <taxon>Nitrobacteraceae</taxon>
        <taxon>Bradyrhizobium</taxon>
    </lineage>
</organism>
<evidence type="ECO:0000313" key="2">
    <source>
        <dbReference type="Proteomes" id="UP000625079"/>
    </source>
</evidence>
<reference evidence="1" key="1">
    <citation type="journal article" date="2014" name="Int. J. Syst. Evol. Microbiol.">
        <title>Complete genome sequence of Corynebacterium casei LMG S-19264T (=DSM 44701T), isolated from a smear-ripened cheese.</title>
        <authorList>
            <consortium name="US DOE Joint Genome Institute (JGI-PGF)"/>
            <person name="Walter F."/>
            <person name="Albersmeier A."/>
            <person name="Kalinowski J."/>
            <person name="Ruckert C."/>
        </authorList>
    </citation>
    <scope>NUCLEOTIDE SEQUENCE</scope>
    <source>
        <strain evidence="1">CGMCC 1.15034</strain>
    </source>
</reference>
<gene>
    <name evidence="1" type="ORF">GCM10010987_24030</name>
</gene>
<evidence type="ECO:0000313" key="1">
    <source>
        <dbReference type="EMBL" id="GGI23364.1"/>
    </source>
</evidence>
<comment type="caution">
    <text evidence="1">The sequence shown here is derived from an EMBL/GenBank/DDBJ whole genome shotgun (WGS) entry which is preliminary data.</text>
</comment>
<reference evidence="1" key="2">
    <citation type="submission" date="2022-12" db="EMBL/GenBank/DDBJ databases">
        <authorList>
            <person name="Sun Q."/>
            <person name="Zhou Y."/>
        </authorList>
    </citation>
    <scope>NUCLEOTIDE SEQUENCE</scope>
    <source>
        <strain evidence="1">CGMCC 1.15034</strain>
    </source>
</reference>
<sequence>MVVDLKPDQLVNGVSLAESSDDLALMLVRAPDNIVLHAEIERAVFLAGEQVDVIGHEQAVEWIPGSALCAAPE</sequence>
<name>A0AA88B7U0_9BRAD</name>
<dbReference type="EMBL" id="BMHC01000003">
    <property type="protein sequence ID" value="GGI23364.1"/>
    <property type="molecule type" value="Genomic_DNA"/>
</dbReference>
<protein>
    <submittedName>
        <fullName evidence="1">Uncharacterized protein</fullName>
    </submittedName>
</protein>
<dbReference type="Proteomes" id="UP000625079">
    <property type="component" value="Unassembled WGS sequence"/>
</dbReference>
<dbReference type="AlphaFoldDB" id="A0AA88B7U0"/>
<accession>A0AA88B7U0</accession>